<evidence type="ECO:0000256" key="1">
    <source>
        <dbReference type="SAM" id="SignalP"/>
    </source>
</evidence>
<dbReference type="EMBL" id="JBHTOD010000001">
    <property type="protein sequence ID" value="MFD1454158.1"/>
    <property type="molecule type" value="Genomic_DNA"/>
</dbReference>
<feature type="chain" id="PRO_5047462582" evidence="1">
    <location>
        <begin position="31"/>
        <end position="160"/>
    </location>
</feature>
<dbReference type="RefSeq" id="WP_203642648.1">
    <property type="nucleotide sequence ID" value="NZ_BOLN01000001.1"/>
</dbReference>
<name>A0ABW4D0T1_9LACO</name>
<dbReference type="Proteomes" id="UP001597189">
    <property type="component" value="Unassembled WGS sequence"/>
</dbReference>
<gene>
    <name evidence="2" type="ORF">ACFQ44_00520</name>
</gene>
<proteinExistence type="predicted"/>
<accession>A0ABW4D0T1</accession>
<keyword evidence="3" id="KW-1185">Reference proteome</keyword>
<sequence length="160" mass="17535">MSRKFIQGIIAGLAVVAFGAVASQSTTAHAATLPDNLQGNWYGYLGNARHHHTKYYYVEQIALTDSGIDSDISSTKNADLSDLTSFITSEAKVTFSVKTKHNQTFYQARALGDQSNLGKFRLTSVKVKGVKTPALAWDQDGDTNYAFSKATKARSWDMMD</sequence>
<evidence type="ECO:0000313" key="3">
    <source>
        <dbReference type="Proteomes" id="UP001597189"/>
    </source>
</evidence>
<reference evidence="3" key="1">
    <citation type="journal article" date="2019" name="Int. J. Syst. Evol. Microbiol.">
        <title>The Global Catalogue of Microorganisms (GCM) 10K type strain sequencing project: providing services to taxonomists for standard genome sequencing and annotation.</title>
        <authorList>
            <consortium name="The Broad Institute Genomics Platform"/>
            <consortium name="The Broad Institute Genome Sequencing Center for Infectious Disease"/>
            <person name="Wu L."/>
            <person name="Ma J."/>
        </authorList>
    </citation>
    <scope>NUCLEOTIDE SEQUENCE [LARGE SCALE GENOMIC DNA]</scope>
    <source>
        <strain evidence="3">CCM 8979</strain>
    </source>
</reference>
<feature type="signal peptide" evidence="1">
    <location>
        <begin position="1"/>
        <end position="30"/>
    </location>
</feature>
<keyword evidence="1" id="KW-0732">Signal</keyword>
<comment type="caution">
    <text evidence="2">The sequence shown here is derived from an EMBL/GenBank/DDBJ whole genome shotgun (WGS) entry which is preliminary data.</text>
</comment>
<evidence type="ECO:0000313" key="2">
    <source>
        <dbReference type="EMBL" id="MFD1454158.1"/>
    </source>
</evidence>
<organism evidence="2 3">
    <name type="scientific">Levilactobacillus lanxiensis</name>
    <dbReference type="NCBI Taxonomy" id="2799568"/>
    <lineage>
        <taxon>Bacteria</taxon>
        <taxon>Bacillati</taxon>
        <taxon>Bacillota</taxon>
        <taxon>Bacilli</taxon>
        <taxon>Lactobacillales</taxon>
        <taxon>Lactobacillaceae</taxon>
        <taxon>Levilactobacillus</taxon>
    </lineage>
</organism>
<protein>
    <submittedName>
        <fullName evidence="2">Uncharacterized protein</fullName>
    </submittedName>
</protein>